<proteinExistence type="predicted"/>
<dbReference type="SUPFAM" id="SSF141868">
    <property type="entry name" value="EAL domain-like"/>
    <property type="match status" value="1"/>
</dbReference>
<dbReference type="EMBL" id="JBBKZV010000031">
    <property type="protein sequence ID" value="MEJ8826259.1"/>
    <property type="molecule type" value="Genomic_DNA"/>
</dbReference>
<accession>A0ABU8W882</accession>
<sequence>MFNDPDLASDAAGTVPPAGVNTALSRQAIVDDRRAVFGYALFEQPRDRANDSTVVLDAVSDSGAKAIAGEKIVFLHCAIENLDSVHLDLLDPDKVVLEVITRDGSTAEDIERGLAGLTKIRESGFRLAFGPAVLEPAYASWKPLASYVKLEMSGLERDQAERYVKAARSTTRAEVVAEQVDTVEQYEMMRRFGVKLFQGQWFSQPAVISDKSVQASQATIIQLINLVRREADLDEIEELIKRDPTLSFKLLRMINSCGFGLSVEITSFRHAVMILGLNKLFRWATLLMTVSRPGGAAPAAGTTAVVRGRLMELLAAELMPQEDCDNAFVVGVFSLLDTLLGMPLDQALSSVTLPQPVLDALLRNEGQLAPFLALTKACESGDDVAFAKAADELQLSNHQVNWAHLQALMWADQLDR</sequence>
<feature type="domain" description="HDOD" evidence="1">
    <location>
        <begin position="213"/>
        <end position="399"/>
    </location>
</feature>
<dbReference type="Gene3D" id="1.10.3210.10">
    <property type="entry name" value="Hypothetical protein af1432"/>
    <property type="match status" value="1"/>
</dbReference>
<comment type="caution">
    <text evidence="2">The sequence shown here is derived from an EMBL/GenBank/DDBJ whole genome shotgun (WGS) entry which is preliminary data.</text>
</comment>
<dbReference type="InterPro" id="IPR013976">
    <property type="entry name" value="HDOD"/>
</dbReference>
<dbReference type="Proteomes" id="UP001363010">
    <property type="component" value="Unassembled WGS sequence"/>
</dbReference>
<dbReference type="PANTHER" id="PTHR33525">
    <property type="match status" value="1"/>
</dbReference>
<dbReference type="Gene3D" id="3.20.20.450">
    <property type="entry name" value="EAL domain"/>
    <property type="match status" value="1"/>
</dbReference>
<dbReference type="InterPro" id="IPR035919">
    <property type="entry name" value="EAL_sf"/>
</dbReference>
<name>A0ABU8W882_9BURK</name>
<organism evidence="2 3">
    <name type="scientific">Variovorax humicola</name>
    <dbReference type="NCBI Taxonomy" id="1769758"/>
    <lineage>
        <taxon>Bacteria</taxon>
        <taxon>Pseudomonadati</taxon>
        <taxon>Pseudomonadota</taxon>
        <taxon>Betaproteobacteria</taxon>
        <taxon>Burkholderiales</taxon>
        <taxon>Comamonadaceae</taxon>
        <taxon>Variovorax</taxon>
    </lineage>
</organism>
<dbReference type="InterPro" id="IPR052340">
    <property type="entry name" value="RNase_Y/CdgJ"/>
</dbReference>
<evidence type="ECO:0000259" key="1">
    <source>
        <dbReference type="PROSITE" id="PS51833"/>
    </source>
</evidence>
<dbReference type="PIRSF" id="PIRSF003180">
    <property type="entry name" value="DiGMPpdiest_YuxH"/>
    <property type="match status" value="1"/>
</dbReference>
<dbReference type="SUPFAM" id="SSF109604">
    <property type="entry name" value="HD-domain/PDEase-like"/>
    <property type="match status" value="1"/>
</dbReference>
<protein>
    <submittedName>
        <fullName evidence="2">HDOD domain-containing protein</fullName>
    </submittedName>
</protein>
<dbReference type="RefSeq" id="WP_340367297.1">
    <property type="nucleotide sequence ID" value="NZ_JBBKZV010000031.1"/>
</dbReference>
<reference evidence="2 3" key="1">
    <citation type="submission" date="2024-03" db="EMBL/GenBank/DDBJ databases">
        <title>Novel species of the genus Variovorax.</title>
        <authorList>
            <person name="Liu Q."/>
            <person name="Xin Y.-H."/>
        </authorList>
    </citation>
    <scope>NUCLEOTIDE SEQUENCE [LARGE SCALE GENOMIC DNA]</scope>
    <source>
        <strain evidence="2 3">KACC 18501</strain>
    </source>
</reference>
<dbReference type="Pfam" id="PF08668">
    <property type="entry name" value="HDOD"/>
    <property type="match status" value="1"/>
</dbReference>
<dbReference type="PANTHER" id="PTHR33525:SF4">
    <property type="entry name" value="CYCLIC DI-GMP PHOSPHODIESTERASE CDGJ"/>
    <property type="match status" value="1"/>
</dbReference>
<dbReference type="PROSITE" id="PS51833">
    <property type="entry name" value="HDOD"/>
    <property type="match status" value="1"/>
</dbReference>
<gene>
    <name evidence="2" type="ORF">WKW80_30270</name>
</gene>
<evidence type="ECO:0000313" key="2">
    <source>
        <dbReference type="EMBL" id="MEJ8826259.1"/>
    </source>
</evidence>
<dbReference type="InterPro" id="IPR014408">
    <property type="entry name" value="dGMP_Pdiesterase_EAL/HD-GYP"/>
</dbReference>
<keyword evidence="3" id="KW-1185">Reference proteome</keyword>
<evidence type="ECO:0000313" key="3">
    <source>
        <dbReference type="Proteomes" id="UP001363010"/>
    </source>
</evidence>